<evidence type="ECO:0000313" key="1">
    <source>
        <dbReference type="EMBL" id="PJJ42740.1"/>
    </source>
</evidence>
<evidence type="ECO:0000313" key="2">
    <source>
        <dbReference type="Proteomes" id="UP000231134"/>
    </source>
</evidence>
<accession>A0A2M9AAM2</accession>
<keyword evidence="2" id="KW-1185">Reference proteome</keyword>
<dbReference type="EMBL" id="PGEX01000001">
    <property type="protein sequence ID" value="PJJ42740.1"/>
    <property type="molecule type" value="Genomic_DNA"/>
</dbReference>
<reference evidence="1 2" key="1">
    <citation type="submission" date="2017-11" db="EMBL/GenBank/DDBJ databases">
        <title>Animal gut microbial communities from fecal samples from Wisconsin, USA.</title>
        <authorList>
            <person name="Neumann A."/>
        </authorList>
    </citation>
    <scope>NUCLEOTIDE SEQUENCE [LARGE SCALE GENOMIC DNA]</scope>
    <source>
        <strain evidence="1 2">UWS3</strain>
    </source>
</reference>
<comment type="caution">
    <text evidence="1">The sequence shown here is derived from an EMBL/GenBank/DDBJ whole genome shotgun (WGS) entry which is preliminary data.</text>
</comment>
<dbReference type="OrthoDB" id="9896305at2"/>
<protein>
    <submittedName>
        <fullName evidence="1">Uncharacterized protein</fullName>
    </submittedName>
</protein>
<sequence>MSEAMLAEFTKRAASLSKEETIFVISILLEKLKVPAETKKSNSLDSLFSMADRLHLNSNGKSWSREDLYDR</sequence>
<dbReference type="Proteomes" id="UP000231134">
    <property type="component" value="Unassembled WGS sequence"/>
</dbReference>
<organism evidence="1 2">
    <name type="scientific">Hallerella succinigenes</name>
    <dbReference type="NCBI Taxonomy" id="1896222"/>
    <lineage>
        <taxon>Bacteria</taxon>
        <taxon>Pseudomonadati</taxon>
        <taxon>Fibrobacterota</taxon>
        <taxon>Fibrobacteria</taxon>
        <taxon>Fibrobacterales</taxon>
        <taxon>Fibrobacteraceae</taxon>
        <taxon>Hallerella</taxon>
    </lineage>
</organism>
<proteinExistence type="predicted"/>
<dbReference type="RefSeq" id="WP_100426580.1">
    <property type="nucleotide sequence ID" value="NZ_PGEX01000001.1"/>
</dbReference>
<name>A0A2M9AAM2_9BACT</name>
<gene>
    <name evidence="1" type="ORF">BGX16_2784</name>
</gene>
<dbReference type="AlphaFoldDB" id="A0A2M9AAM2"/>